<dbReference type="CDD" id="cd05009">
    <property type="entry name" value="SIS_GlmS_GlmD_2"/>
    <property type="match status" value="1"/>
</dbReference>
<dbReference type="Pfam" id="PF01380">
    <property type="entry name" value="SIS"/>
    <property type="match status" value="1"/>
</dbReference>
<name>E0ID56_9BACL</name>
<dbReference type="SUPFAM" id="SSF53697">
    <property type="entry name" value="SIS domain"/>
    <property type="match status" value="1"/>
</dbReference>
<keyword evidence="3" id="KW-0413">Isomerase</keyword>
<dbReference type="AlphaFoldDB" id="E0ID56"/>
<gene>
    <name evidence="3" type="ORF">PaecuDRAFT_3558</name>
</gene>
<dbReference type="GO" id="GO:0006047">
    <property type="term" value="P:UDP-N-acetylglucosamine metabolic process"/>
    <property type="evidence" value="ECO:0007669"/>
    <property type="project" value="TreeGrafter"/>
</dbReference>
<dbReference type="InterPro" id="IPR035466">
    <property type="entry name" value="GlmS/AgaS_SIS"/>
</dbReference>
<dbReference type="OrthoDB" id="5150296at2"/>
<dbReference type="GO" id="GO:0006002">
    <property type="term" value="P:fructose 6-phosphate metabolic process"/>
    <property type="evidence" value="ECO:0007669"/>
    <property type="project" value="TreeGrafter"/>
</dbReference>
<dbReference type="GO" id="GO:0004360">
    <property type="term" value="F:glutamine-fructose-6-phosphate transaminase (isomerizing) activity"/>
    <property type="evidence" value="ECO:0007669"/>
    <property type="project" value="TreeGrafter"/>
</dbReference>
<dbReference type="Proteomes" id="UP000005387">
    <property type="component" value="Unassembled WGS sequence"/>
</dbReference>
<dbReference type="PANTHER" id="PTHR10937:SF17">
    <property type="entry name" value="GLUCOSAMINE-FRUCTOSE-6-PHOSPHATE AMINOTRANSFERASE"/>
    <property type="match status" value="1"/>
</dbReference>
<dbReference type="Gene3D" id="3.40.50.10490">
    <property type="entry name" value="Glucose-6-phosphate isomerase like protein, domain 1"/>
    <property type="match status" value="2"/>
</dbReference>
<dbReference type="STRING" id="717606.PaecuDRAFT_3558"/>
<accession>E0ID56</accession>
<reference evidence="3 4" key="1">
    <citation type="submission" date="2010-07" db="EMBL/GenBank/DDBJ databases">
        <title>The draft genome of Paenibacillus curdlanolyticus YK9.</title>
        <authorList>
            <consortium name="US DOE Joint Genome Institute (JGI-PGF)"/>
            <person name="Lucas S."/>
            <person name="Copeland A."/>
            <person name="Lapidus A."/>
            <person name="Cheng J.-F."/>
            <person name="Bruce D."/>
            <person name="Goodwin L."/>
            <person name="Pitluck S."/>
            <person name="Land M.L."/>
            <person name="Hauser L."/>
            <person name="Chang Y.-J."/>
            <person name="Jeffries C."/>
            <person name="Anderson I.J."/>
            <person name="Johnson E."/>
            <person name="Loganathan U."/>
            <person name="Mulhopadhyay B."/>
            <person name="Kyrpides N."/>
            <person name="Woyke T.J."/>
        </authorList>
    </citation>
    <scope>NUCLEOTIDE SEQUENCE [LARGE SCALE GENOMIC DNA]</scope>
    <source>
        <strain evidence="3 4">YK9</strain>
    </source>
</reference>
<keyword evidence="1" id="KW-0677">Repeat</keyword>
<dbReference type="GO" id="GO:0016853">
    <property type="term" value="F:isomerase activity"/>
    <property type="evidence" value="ECO:0007669"/>
    <property type="project" value="UniProtKB-KW"/>
</dbReference>
<dbReference type="PROSITE" id="PS51464">
    <property type="entry name" value="SIS"/>
    <property type="match status" value="1"/>
</dbReference>
<feature type="domain" description="SIS" evidence="2">
    <location>
        <begin position="30"/>
        <end position="179"/>
    </location>
</feature>
<organism evidence="3 4">
    <name type="scientific">Paenibacillus curdlanolyticus YK9</name>
    <dbReference type="NCBI Taxonomy" id="717606"/>
    <lineage>
        <taxon>Bacteria</taxon>
        <taxon>Bacillati</taxon>
        <taxon>Bacillota</taxon>
        <taxon>Bacilli</taxon>
        <taxon>Bacillales</taxon>
        <taxon>Paenibacillaceae</taxon>
        <taxon>Paenibacillus</taxon>
    </lineage>
</organism>
<dbReference type="PANTHER" id="PTHR10937">
    <property type="entry name" value="GLUCOSAMINE--FRUCTOSE-6-PHOSPHATE AMINOTRANSFERASE, ISOMERIZING"/>
    <property type="match status" value="1"/>
</dbReference>
<evidence type="ECO:0000313" key="4">
    <source>
        <dbReference type="Proteomes" id="UP000005387"/>
    </source>
</evidence>
<dbReference type="EMBL" id="AEDD01000010">
    <property type="protein sequence ID" value="EFM09511.1"/>
    <property type="molecule type" value="Genomic_DNA"/>
</dbReference>
<dbReference type="InterPro" id="IPR001347">
    <property type="entry name" value="SIS_dom"/>
</dbReference>
<protein>
    <submittedName>
        <fullName evidence="3">Sugar isomerase (SIS)</fullName>
    </submittedName>
</protein>
<evidence type="ECO:0000313" key="3">
    <source>
        <dbReference type="EMBL" id="EFM09511.1"/>
    </source>
</evidence>
<dbReference type="RefSeq" id="WP_006039546.1">
    <property type="nucleotide sequence ID" value="NZ_AEDD01000010.1"/>
</dbReference>
<keyword evidence="4" id="KW-1185">Reference proteome</keyword>
<dbReference type="InterPro" id="IPR046348">
    <property type="entry name" value="SIS_dom_sf"/>
</dbReference>
<dbReference type="GO" id="GO:0097367">
    <property type="term" value="F:carbohydrate derivative binding"/>
    <property type="evidence" value="ECO:0007669"/>
    <property type="project" value="InterPro"/>
</dbReference>
<proteinExistence type="predicted"/>
<dbReference type="InterPro" id="IPR035490">
    <property type="entry name" value="GlmS/FrlB_SIS"/>
</dbReference>
<sequence>MNLDWKPTMMTYIHEEEAMSRSILAAYPDNVEAFAATAWTKADWLVLATGSSINAALSAKSFIERLAGVRIDIREPFHFSNYESFSPYTDLVVGISQSGQSTSTIGALERARQETELTTIAFTSNVNAEISAAADVTIDIGCGQERVGFVTKGFLATVFTLMLAGLRTAAVNGMITQEKEQEILRQFERAIDAIPLTIVKTEQFFDRHQDDFVNAPRFTAIGYGPAYGTIKEFETKFCETVRMPSQGIELEAFMHGPYLEVNPEHRIFFLEIGGRIQERLELLRDYESKYTNYTYTLSLTRPSDERTIGLELELTEEMAPFIMIIPFQILAHHIATAKGIELRNRIYTDFGVAMKSKTKPGDYA</sequence>
<evidence type="ECO:0000256" key="1">
    <source>
        <dbReference type="ARBA" id="ARBA00022737"/>
    </source>
</evidence>
<dbReference type="GO" id="GO:0006487">
    <property type="term" value="P:protein N-linked glycosylation"/>
    <property type="evidence" value="ECO:0007669"/>
    <property type="project" value="TreeGrafter"/>
</dbReference>
<evidence type="ECO:0000259" key="2">
    <source>
        <dbReference type="PROSITE" id="PS51464"/>
    </source>
</evidence>
<dbReference type="CDD" id="cd05008">
    <property type="entry name" value="SIS_GlmS_GlmD_1"/>
    <property type="match status" value="1"/>
</dbReference>
<dbReference type="eggNOG" id="COG0449">
    <property type="taxonomic scope" value="Bacteria"/>
</dbReference>